<protein>
    <submittedName>
        <fullName evidence="1">Uncharacterized protein</fullName>
    </submittedName>
</protein>
<comment type="caution">
    <text evidence="1">The sequence shown here is derived from an EMBL/GenBank/DDBJ whole genome shotgun (WGS) entry which is preliminary data.</text>
</comment>
<sequence>DPRVNAKAVTRSVLERALNDPMFLLTMAANGVTPGDIEIIVKEIIEYLEKTKQEAEG</sequence>
<dbReference type="EMBL" id="BART01024953">
    <property type="protein sequence ID" value="GAG94940.1"/>
    <property type="molecule type" value="Genomic_DNA"/>
</dbReference>
<accession>X1BIS3</accession>
<organism evidence="1">
    <name type="scientific">marine sediment metagenome</name>
    <dbReference type="NCBI Taxonomy" id="412755"/>
    <lineage>
        <taxon>unclassified sequences</taxon>
        <taxon>metagenomes</taxon>
        <taxon>ecological metagenomes</taxon>
    </lineage>
</organism>
<gene>
    <name evidence="1" type="ORF">S01H4_44909</name>
</gene>
<feature type="non-terminal residue" evidence="1">
    <location>
        <position position="1"/>
    </location>
</feature>
<reference evidence="1" key="1">
    <citation type="journal article" date="2014" name="Front. Microbiol.">
        <title>High frequency of phylogenetically diverse reductive dehalogenase-homologous genes in deep subseafloor sedimentary metagenomes.</title>
        <authorList>
            <person name="Kawai M."/>
            <person name="Futagami T."/>
            <person name="Toyoda A."/>
            <person name="Takaki Y."/>
            <person name="Nishi S."/>
            <person name="Hori S."/>
            <person name="Arai W."/>
            <person name="Tsubouchi T."/>
            <person name="Morono Y."/>
            <person name="Uchiyama I."/>
            <person name="Ito T."/>
            <person name="Fujiyama A."/>
            <person name="Inagaki F."/>
            <person name="Takami H."/>
        </authorList>
    </citation>
    <scope>NUCLEOTIDE SEQUENCE</scope>
    <source>
        <strain evidence="1">Expedition CK06-06</strain>
    </source>
</reference>
<dbReference type="AlphaFoldDB" id="X1BIS3"/>
<proteinExistence type="predicted"/>
<evidence type="ECO:0000313" key="1">
    <source>
        <dbReference type="EMBL" id="GAG94940.1"/>
    </source>
</evidence>
<name>X1BIS3_9ZZZZ</name>